<dbReference type="SFLD" id="SFLDG01129">
    <property type="entry name" value="C1.5:_HAD__Beta-PGM__Phosphata"/>
    <property type="match status" value="1"/>
</dbReference>
<dbReference type="NCBIfam" id="TIGR01549">
    <property type="entry name" value="HAD-SF-IA-v1"/>
    <property type="match status" value="1"/>
</dbReference>
<dbReference type="InterPro" id="IPR050155">
    <property type="entry name" value="HAD-like_hydrolase_sf"/>
</dbReference>
<protein>
    <recommendedName>
        <fullName evidence="3">HAD family hydrolase</fullName>
    </recommendedName>
</protein>
<evidence type="ECO:0008006" key="3">
    <source>
        <dbReference type="Google" id="ProtNLM"/>
    </source>
</evidence>
<dbReference type="PRINTS" id="PR00413">
    <property type="entry name" value="HADHALOGNASE"/>
</dbReference>
<dbReference type="InterPro" id="IPR006439">
    <property type="entry name" value="HAD-SF_hydro_IA"/>
</dbReference>
<proteinExistence type="predicted"/>
<dbReference type="AlphaFoldDB" id="A0A1F5EAF9"/>
<dbReference type="SFLD" id="SFLDG01135">
    <property type="entry name" value="C1.5.6:_HAD__Beta-PGM__Phospha"/>
    <property type="match status" value="1"/>
</dbReference>
<gene>
    <name evidence="1" type="ORF">A3A71_04250</name>
</gene>
<organism evidence="1 2">
    <name type="scientific">Candidatus Berkelbacteria bacterium RIFCSPLOWO2_01_FULL_50_28</name>
    <dbReference type="NCBI Taxonomy" id="1797471"/>
    <lineage>
        <taxon>Bacteria</taxon>
        <taxon>Candidatus Berkelbacteria</taxon>
    </lineage>
</organism>
<reference evidence="1 2" key="1">
    <citation type="journal article" date="2016" name="Nat. Commun.">
        <title>Thousands of microbial genomes shed light on interconnected biogeochemical processes in an aquifer system.</title>
        <authorList>
            <person name="Anantharaman K."/>
            <person name="Brown C.T."/>
            <person name="Hug L.A."/>
            <person name="Sharon I."/>
            <person name="Castelle C.J."/>
            <person name="Probst A.J."/>
            <person name="Thomas B.C."/>
            <person name="Singh A."/>
            <person name="Wilkins M.J."/>
            <person name="Karaoz U."/>
            <person name="Brodie E.L."/>
            <person name="Williams K.H."/>
            <person name="Hubbard S.S."/>
            <person name="Banfield J.F."/>
        </authorList>
    </citation>
    <scope>NUCLEOTIDE SEQUENCE [LARGE SCALE GENOMIC DNA]</scope>
</reference>
<accession>A0A1F5EAF9</accession>
<comment type="caution">
    <text evidence="1">The sequence shown here is derived from an EMBL/GenBank/DDBJ whole genome shotgun (WGS) entry which is preliminary data.</text>
</comment>
<dbReference type="PANTHER" id="PTHR43434:SF1">
    <property type="entry name" value="PHOSPHOGLYCOLATE PHOSPHATASE"/>
    <property type="match status" value="1"/>
</dbReference>
<dbReference type="NCBIfam" id="TIGR01509">
    <property type="entry name" value="HAD-SF-IA-v3"/>
    <property type="match status" value="1"/>
</dbReference>
<dbReference type="InterPro" id="IPR036412">
    <property type="entry name" value="HAD-like_sf"/>
</dbReference>
<dbReference type="Pfam" id="PF13419">
    <property type="entry name" value="HAD_2"/>
    <property type="match status" value="1"/>
</dbReference>
<dbReference type="SUPFAM" id="SSF56784">
    <property type="entry name" value="HAD-like"/>
    <property type="match status" value="1"/>
</dbReference>
<dbReference type="Proteomes" id="UP000177481">
    <property type="component" value="Unassembled WGS sequence"/>
</dbReference>
<dbReference type="EMBL" id="MEZX01000003">
    <property type="protein sequence ID" value="OGD64343.1"/>
    <property type="molecule type" value="Genomic_DNA"/>
</dbReference>
<dbReference type="GO" id="GO:0008967">
    <property type="term" value="F:phosphoglycolate phosphatase activity"/>
    <property type="evidence" value="ECO:0007669"/>
    <property type="project" value="TreeGrafter"/>
</dbReference>
<dbReference type="Gene3D" id="1.10.150.240">
    <property type="entry name" value="Putative phosphatase, domain 2"/>
    <property type="match status" value="1"/>
</dbReference>
<name>A0A1F5EAF9_9BACT</name>
<dbReference type="Gene3D" id="3.40.50.1000">
    <property type="entry name" value="HAD superfamily/HAD-like"/>
    <property type="match status" value="1"/>
</dbReference>
<evidence type="ECO:0000313" key="2">
    <source>
        <dbReference type="Proteomes" id="UP000177481"/>
    </source>
</evidence>
<evidence type="ECO:0000313" key="1">
    <source>
        <dbReference type="EMBL" id="OGD64343.1"/>
    </source>
</evidence>
<dbReference type="InterPro" id="IPR023198">
    <property type="entry name" value="PGP-like_dom2"/>
</dbReference>
<sequence>MPNQVKAIIFDVDGVLVDSKESNAAFFQTLLKRAGYTDISHEEVSASFHLPMWQAIEKLTRSNDQSEIQRIWKMGHDADLRANGLLKFPDQLEDVLEKLHEKYRLAIVTSRIKIGVDELFNIRKMGHLFDVVVTFEDYKNPKPHPEPLEKALNKLRVKSNEAIYIGDSATDVEAAKAANVKCIFISRENHPDATATVREFNQLIVALESIA</sequence>
<dbReference type="InterPro" id="IPR041492">
    <property type="entry name" value="HAD_2"/>
</dbReference>
<dbReference type="STRING" id="1797471.A3A71_04250"/>
<dbReference type="InterPro" id="IPR023214">
    <property type="entry name" value="HAD_sf"/>
</dbReference>
<dbReference type="PANTHER" id="PTHR43434">
    <property type="entry name" value="PHOSPHOGLYCOLATE PHOSPHATASE"/>
    <property type="match status" value="1"/>
</dbReference>
<dbReference type="SFLD" id="SFLDS00003">
    <property type="entry name" value="Haloacid_Dehalogenase"/>
    <property type="match status" value="1"/>
</dbReference>
<dbReference type="GO" id="GO:0006281">
    <property type="term" value="P:DNA repair"/>
    <property type="evidence" value="ECO:0007669"/>
    <property type="project" value="TreeGrafter"/>
</dbReference>